<accession>A0A7J9KKU6</accession>
<dbReference type="PANTHER" id="PTHR33193:SF62">
    <property type="entry name" value="FAMILY ABC TRANSPORTER, PUTATIVE (DUF3511)-RELATED"/>
    <property type="match status" value="1"/>
</dbReference>
<comment type="caution">
    <text evidence="1">The sequence shown here is derived from an EMBL/GenBank/DDBJ whole genome shotgun (WGS) entry which is preliminary data.</text>
</comment>
<dbReference type="Pfam" id="PF12023">
    <property type="entry name" value="DUF3511"/>
    <property type="match status" value="1"/>
</dbReference>
<proteinExistence type="predicted"/>
<organism evidence="1 2">
    <name type="scientific">Gossypium schwendimanii</name>
    <name type="common">Cotton</name>
    <dbReference type="NCBI Taxonomy" id="34291"/>
    <lineage>
        <taxon>Eukaryota</taxon>
        <taxon>Viridiplantae</taxon>
        <taxon>Streptophyta</taxon>
        <taxon>Embryophyta</taxon>
        <taxon>Tracheophyta</taxon>
        <taxon>Spermatophyta</taxon>
        <taxon>Magnoliopsida</taxon>
        <taxon>eudicotyledons</taxon>
        <taxon>Gunneridae</taxon>
        <taxon>Pentapetalae</taxon>
        <taxon>rosids</taxon>
        <taxon>malvids</taxon>
        <taxon>Malvales</taxon>
        <taxon>Malvaceae</taxon>
        <taxon>Malvoideae</taxon>
        <taxon>Gossypium</taxon>
    </lineage>
</organism>
<protein>
    <submittedName>
        <fullName evidence="1">Uncharacterized protein</fullName>
    </submittedName>
</protein>
<sequence length="112" mass="13268">MADYKSSRSYGNGMMMQLETYHEPPPSPPPPASNYDLWCYTAPYSQSHMGDNYYPNNGNCSKPWNFGELEFQRKKRVATYKMYSAESKVKGSLKRSFRWLKHKYIQVVYGWW</sequence>
<name>A0A7J9KKU6_GOSSC</name>
<gene>
    <name evidence="1" type="ORF">Goshw_012552</name>
</gene>
<dbReference type="AlphaFoldDB" id="A0A7J9KKU6"/>
<dbReference type="InterPro" id="IPR021899">
    <property type="entry name" value="DUF3511"/>
</dbReference>
<reference evidence="1 2" key="1">
    <citation type="journal article" date="2019" name="Genome Biol. Evol.">
        <title>Insights into the evolution of the New World diploid cottons (Gossypium, subgenus Houzingenia) based on genome sequencing.</title>
        <authorList>
            <person name="Grover C.E."/>
            <person name="Arick M.A. 2nd"/>
            <person name="Thrash A."/>
            <person name="Conover J.L."/>
            <person name="Sanders W.S."/>
            <person name="Peterson D.G."/>
            <person name="Frelichowski J.E."/>
            <person name="Scheffler J.A."/>
            <person name="Scheffler B.E."/>
            <person name="Wendel J.F."/>
        </authorList>
    </citation>
    <scope>NUCLEOTIDE SEQUENCE [LARGE SCALE GENOMIC DNA]</scope>
    <source>
        <strain evidence="1">1</strain>
        <tissue evidence="1">Leaf</tissue>
    </source>
</reference>
<evidence type="ECO:0000313" key="2">
    <source>
        <dbReference type="Proteomes" id="UP000593576"/>
    </source>
</evidence>
<dbReference type="OrthoDB" id="1655903at2759"/>
<dbReference type="PANTHER" id="PTHR33193">
    <property type="entry name" value="DOMAIN PROTEIN, PUTATIVE (DUF3511)-RELATED"/>
    <property type="match status" value="1"/>
</dbReference>
<dbReference type="EMBL" id="JABFAF010000001">
    <property type="protein sequence ID" value="MBA0847095.1"/>
    <property type="molecule type" value="Genomic_DNA"/>
</dbReference>
<keyword evidence="2" id="KW-1185">Reference proteome</keyword>
<evidence type="ECO:0000313" key="1">
    <source>
        <dbReference type="EMBL" id="MBA0847095.1"/>
    </source>
</evidence>
<dbReference type="Proteomes" id="UP000593576">
    <property type="component" value="Unassembled WGS sequence"/>
</dbReference>